<reference evidence="3" key="1">
    <citation type="submission" date="2016-10" db="EMBL/GenBank/DDBJ databases">
        <authorList>
            <person name="Varghese N."/>
            <person name="Submissions S."/>
        </authorList>
    </citation>
    <scope>NUCLEOTIDE SEQUENCE [LARGE SCALE GENOMIC DNA]</scope>
    <source>
        <strain evidence="3">CGMCC 4.3530</strain>
    </source>
</reference>
<keyword evidence="1" id="KW-0472">Membrane</keyword>
<keyword evidence="3" id="KW-1185">Reference proteome</keyword>
<dbReference type="Proteomes" id="UP000199529">
    <property type="component" value="Unassembled WGS sequence"/>
</dbReference>
<sequence>MITKVASRLRAWGTSPGPAKLVALCTSLPSQAILVRLAINLGDLDPARARLGGIIIPMMAIAILATLVLVTLRARKTATAWIAAGYVVVLGVGFVLSLGYRKNGHF</sequence>
<name>A0A1H3G6R7_9PSEU</name>
<keyword evidence="1" id="KW-1133">Transmembrane helix</keyword>
<proteinExistence type="predicted"/>
<gene>
    <name evidence="2" type="ORF">SAMN05216215_101869</name>
</gene>
<evidence type="ECO:0000313" key="2">
    <source>
        <dbReference type="EMBL" id="SDX98976.1"/>
    </source>
</evidence>
<dbReference type="STRING" id="418495.SAMN05216215_101869"/>
<feature type="transmembrane region" description="Helical" evidence="1">
    <location>
        <begin position="51"/>
        <end position="72"/>
    </location>
</feature>
<dbReference type="EMBL" id="FNOK01000018">
    <property type="protein sequence ID" value="SDX98976.1"/>
    <property type="molecule type" value="Genomic_DNA"/>
</dbReference>
<dbReference type="AlphaFoldDB" id="A0A1H3G6R7"/>
<organism evidence="2 3">
    <name type="scientific">Saccharopolyspora shandongensis</name>
    <dbReference type="NCBI Taxonomy" id="418495"/>
    <lineage>
        <taxon>Bacteria</taxon>
        <taxon>Bacillati</taxon>
        <taxon>Actinomycetota</taxon>
        <taxon>Actinomycetes</taxon>
        <taxon>Pseudonocardiales</taxon>
        <taxon>Pseudonocardiaceae</taxon>
        <taxon>Saccharopolyspora</taxon>
    </lineage>
</organism>
<keyword evidence="1" id="KW-0812">Transmembrane</keyword>
<evidence type="ECO:0000313" key="3">
    <source>
        <dbReference type="Proteomes" id="UP000199529"/>
    </source>
</evidence>
<protein>
    <submittedName>
        <fullName evidence="2">Uncharacterized protein</fullName>
    </submittedName>
</protein>
<feature type="transmembrane region" description="Helical" evidence="1">
    <location>
        <begin position="79"/>
        <end position="100"/>
    </location>
</feature>
<dbReference type="RefSeq" id="WP_143061014.1">
    <property type="nucleotide sequence ID" value="NZ_FNOK01000018.1"/>
</dbReference>
<accession>A0A1H3G6R7</accession>
<evidence type="ECO:0000256" key="1">
    <source>
        <dbReference type="SAM" id="Phobius"/>
    </source>
</evidence>